<sequence>MSGGYLMALAFVFGLLQRSSCPPFLKSCLRPPLVKKATSSLKEDRQRRHFNVRCFLALEATPCRLLWIKLLHELKECWISSVLLTCTLHGQIQPLPRNSSGSAKVLAFSCALTDKWVIGINSGEMPNDTKRNRTVGATRDIRERRQATP</sequence>
<proteinExistence type="predicted"/>
<feature type="chain" id="PRO_5044822513" description="Secreted protein" evidence="2">
    <location>
        <begin position="22"/>
        <end position="149"/>
    </location>
</feature>
<evidence type="ECO:0000313" key="3">
    <source>
        <dbReference type="EMBL" id="KAK7494887.1"/>
    </source>
</evidence>
<evidence type="ECO:0000313" key="4">
    <source>
        <dbReference type="Proteomes" id="UP001519460"/>
    </source>
</evidence>
<accession>A0ABD0L694</accession>
<organism evidence="3 4">
    <name type="scientific">Batillaria attramentaria</name>
    <dbReference type="NCBI Taxonomy" id="370345"/>
    <lineage>
        <taxon>Eukaryota</taxon>
        <taxon>Metazoa</taxon>
        <taxon>Spiralia</taxon>
        <taxon>Lophotrochozoa</taxon>
        <taxon>Mollusca</taxon>
        <taxon>Gastropoda</taxon>
        <taxon>Caenogastropoda</taxon>
        <taxon>Sorbeoconcha</taxon>
        <taxon>Cerithioidea</taxon>
        <taxon>Batillariidae</taxon>
        <taxon>Batillaria</taxon>
    </lineage>
</organism>
<evidence type="ECO:0008006" key="5">
    <source>
        <dbReference type="Google" id="ProtNLM"/>
    </source>
</evidence>
<dbReference type="Proteomes" id="UP001519460">
    <property type="component" value="Unassembled WGS sequence"/>
</dbReference>
<feature type="compositionally biased region" description="Basic and acidic residues" evidence="1">
    <location>
        <begin position="139"/>
        <end position="149"/>
    </location>
</feature>
<comment type="caution">
    <text evidence="3">The sequence shown here is derived from an EMBL/GenBank/DDBJ whole genome shotgun (WGS) entry which is preliminary data.</text>
</comment>
<gene>
    <name evidence="3" type="ORF">BaRGS_00013766</name>
</gene>
<feature type="signal peptide" evidence="2">
    <location>
        <begin position="1"/>
        <end position="21"/>
    </location>
</feature>
<evidence type="ECO:0000256" key="2">
    <source>
        <dbReference type="SAM" id="SignalP"/>
    </source>
</evidence>
<dbReference type="EMBL" id="JACVVK020000079">
    <property type="protein sequence ID" value="KAK7494887.1"/>
    <property type="molecule type" value="Genomic_DNA"/>
</dbReference>
<evidence type="ECO:0000256" key="1">
    <source>
        <dbReference type="SAM" id="MobiDB-lite"/>
    </source>
</evidence>
<protein>
    <recommendedName>
        <fullName evidence="5">Secreted protein</fullName>
    </recommendedName>
</protein>
<feature type="non-terminal residue" evidence="3">
    <location>
        <position position="149"/>
    </location>
</feature>
<keyword evidence="4" id="KW-1185">Reference proteome</keyword>
<reference evidence="3 4" key="1">
    <citation type="journal article" date="2023" name="Sci. Data">
        <title>Genome assembly of the Korean intertidal mud-creeper Batillaria attramentaria.</title>
        <authorList>
            <person name="Patra A.K."/>
            <person name="Ho P.T."/>
            <person name="Jun S."/>
            <person name="Lee S.J."/>
            <person name="Kim Y."/>
            <person name="Won Y.J."/>
        </authorList>
    </citation>
    <scope>NUCLEOTIDE SEQUENCE [LARGE SCALE GENOMIC DNA]</scope>
    <source>
        <strain evidence="3">Wonlab-2016</strain>
    </source>
</reference>
<name>A0ABD0L694_9CAEN</name>
<feature type="region of interest" description="Disordered" evidence="1">
    <location>
        <begin position="127"/>
        <end position="149"/>
    </location>
</feature>
<dbReference type="AlphaFoldDB" id="A0ABD0L694"/>
<keyword evidence="2" id="KW-0732">Signal</keyword>